<gene>
    <name evidence="2" type="ORF">EVAR_84703_1</name>
</gene>
<comment type="caution">
    <text evidence="2">The sequence shown here is derived from an EMBL/GenBank/DDBJ whole genome shotgun (WGS) entry which is preliminary data.</text>
</comment>
<organism evidence="2 3">
    <name type="scientific">Eumeta variegata</name>
    <name type="common">Bagworm moth</name>
    <name type="synonym">Eumeta japonica</name>
    <dbReference type="NCBI Taxonomy" id="151549"/>
    <lineage>
        <taxon>Eukaryota</taxon>
        <taxon>Metazoa</taxon>
        <taxon>Ecdysozoa</taxon>
        <taxon>Arthropoda</taxon>
        <taxon>Hexapoda</taxon>
        <taxon>Insecta</taxon>
        <taxon>Pterygota</taxon>
        <taxon>Neoptera</taxon>
        <taxon>Endopterygota</taxon>
        <taxon>Lepidoptera</taxon>
        <taxon>Glossata</taxon>
        <taxon>Ditrysia</taxon>
        <taxon>Tineoidea</taxon>
        <taxon>Psychidae</taxon>
        <taxon>Oiketicinae</taxon>
        <taxon>Eumeta</taxon>
    </lineage>
</organism>
<evidence type="ECO:0000313" key="3">
    <source>
        <dbReference type="Proteomes" id="UP000299102"/>
    </source>
</evidence>
<protein>
    <submittedName>
        <fullName evidence="2">Uncharacterized protein</fullName>
    </submittedName>
</protein>
<feature type="region of interest" description="Disordered" evidence="1">
    <location>
        <begin position="119"/>
        <end position="166"/>
    </location>
</feature>
<name>A0A4C1VS42_EUMVA</name>
<reference evidence="2 3" key="1">
    <citation type="journal article" date="2019" name="Commun. Biol.">
        <title>The bagworm genome reveals a unique fibroin gene that provides high tensile strength.</title>
        <authorList>
            <person name="Kono N."/>
            <person name="Nakamura H."/>
            <person name="Ohtoshi R."/>
            <person name="Tomita M."/>
            <person name="Numata K."/>
            <person name="Arakawa K."/>
        </authorList>
    </citation>
    <scope>NUCLEOTIDE SEQUENCE [LARGE SCALE GENOMIC DNA]</scope>
</reference>
<accession>A0A4C1VS42</accession>
<evidence type="ECO:0000256" key="1">
    <source>
        <dbReference type="SAM" id="MobiDB-lite"/>
    </source>
</evidence>
<sequence>MGVRSRLTKNYRDSDIEIAPRGALKYQSGAKKKHDFVKDFGNERRETMDEGEKKDNTIVTLHFFFVTYVTKSGPSPRKLGRDKVLIIVHTWMRGLCGHAPQLASPPAPAQPFEVRYPDECEEAQSRSTPRPPPGPAPRPSLFAPDPRSPSPGGGVARRRSARVPGTVTLAPRSARSLLLRRSSEACSGTRYVRFFFPVRIWNRVRPPFEFRIRFENPNSRLNLESGARSVARVLIADRTLVLWNVGGGRERLSHVCRGHGHSLRGTAIMLPPPAPPGTVSSCDVSDPRFRILCGIEVHDRSLGDLKKN</sequence>
<dbReference type="AlphaFoldDB" id="A0A4C1VS42"/>
<dbReference type="EMBL" id="BGZK01000398">
    <property type="protein sequence ID" value="GBP41360.1"/>
    <property type="molecule type" value="Genomic_DNA"/>
</dbReference>
<feature type="compositionally biased region" description="Pro residues" evidence="1">
    <location>
        <begin position="129"/>
        <end position="138"/>
    </location>
</feature>
<dbReference type="Proteomes" id="UP000299102">
    <property type="component" value="Unassembled WGS sequence"/>
</dbReference>
<keyword evidence="3" id="KW-1185">Reference proteome</keyword>
<proteinExistence type="predicted"/>
<evidence type="ECO:0000313" key="2">
    <source>
        <dbReference type="EMBL" id="GBP41360.1"/>
    </source>
</evidence>